<dbReference type="Gene3D" id="3.90.550.10">
    <property type="entry name" value="Spore Coat Polysaccharide Biosynthesis Protein SpsA, Chain A"/>
    <property type="match status" value="1"/>
</dbReference>
<dbReference type="HOGENOM" id="CLU_029499_2_0_9"/>
<organism evidence="2 3">
    <name type="scientific">Thermincola potens (strain JR)</name>
    <dbReference type="NCBI Taxonomy" id="635013"/>
    <lineage>
        <taxon>Bacteria</taxon>
        <taxon>Bacillati</taxon>
        <taxon>Bacillota</taxon>
        <taxon>Clostridia</taxon>
        <taxon>Eubacteriales</taxon>
        <taxon>Thermincolaceae</taxon>
        <taxon>Thermincola</taxon>
    </lineage>
</organism>
<dbReference type="KEGG" id="tjr:TherJR_2851"/>
<evidence type="ECO:0000313" key="2">
    <source>
        <dbReference type="EMBL" id="ADG83683.1"/>
    </source>
</evidence>
<evidence type="ECO:0000313" key="3">
    <source>
        <dbReference type="Proteomes" id="UP000002377"/>
    </source>
</evidence>
<dbReference type="eggNOG" id="COG1208">
    <property type="taxonomic scope" value="Bacteria"/>
</dbReference>
<name>D5XD07_THEPJ</name>
<dbReference type="EMBL" id="CP002028">
    <property type="protein sequence ID" value="ADG83683.1"/>
    <property type="molecule type" value="Genomic_DNA"/>
</dbReference>
<dbReference type="RefSeq" id="WP_013121673.1">
    <property type="nucleotide sequence ID" value="NC_014152.1"/>
</dbReference>
<evidence type="ECO:0000259" key="1">
    <source>
        <dbReference type="Pfam" id="PF00483"/>
    </source>
</evidence>
<keyword evidence="3" id="KW-1185">Reference proteome</keyword>
<proteinExistence type="predicted"/>
<sequence length="251" mass="28160">MKAMIMAAGVGSRLDPLTRTLPKPMVPIQDKPLMEHIINLLRHYGIRDIIANLHYLPGVIKSYFGDGSGFGVKLFYSEEQNLMGTAGGVKNNEWFLDETFVVISGDALTDIDLADFARYHRQKKALATIALKRVEEVERFGVVVTGEAGKITAFQEKPRKEEALSNLVNTGIYIFEPEIFKYIPEHQVYDFGKQLFPLLVKEGLPFYGYPMDGYWRDIGTLESYRQAREDAACGKVKLCAALTNISVISGE</sequence>
<dbReference type="Pfam" id="PF00483">
    <property type="entry name" value="NTP_transferase"/>
    <property type="match status" value="1"/>
</dbReference>
<dbReference type="InterPro" id="IPR050486">
    <property type="entry name" value="Mannose-1P_guanyltransferase"/>
</dbReference>
<dbReference type="STRING" id="635013.TherJR_2851"/>
<dbReference type="InterPro" id="IPR029044">
    <property type="entry name" value="Nucleotide-diphossugar_trans"/>
</dbReference>
<dbReference type="AlphaFoldDB" id="D5XD07"/>
<dbReference type="OrthoDB" id="9801899at2"/>
<dbReference type="CDD" id="cd04181">
    <property type="entry name" value="NTP_transferase"/>
    <property type="match status" value="1"/>
</dbReference>
<accession>D5XD07</accession>
<gene>
    <name evidence="2" type="ordered locus">TherJR_2851</name>
</gene>
<reference evidence="2 3" key="1">
    <citation type="submission" date="2010-05" db="EMBL/GenBank/DDBJ databases">
        <title>Complete sequence of Thermincola sp. JR.</title>
        <authorList>
            <consortium name="US DOE Joint Genome Institute"/>
            <person name="Lucas S."/>
            <person name="Copeland A."/>
            <person name="Lapidus A."/>
            <person name="Cheng J.-F."/>
            <person name="Bruce D."/>
            <person name="Goodwin L."/>
            <person name="Pitluck S."/>
            <person name="Chertkov O."/>
            <person name="Detter J.C."/>
            <person name="Han C."/>
            <person name="Tapia R."/>
            <person name="Land M."/>
            <person name="Hauser L."/>
            <person name="Kyrpides N."/>
            <person name="Mikhailova N."/>
            <person name="Hazen T.C."/>
            <person name="Woyke T."/>
        </authorList>
    </citation>
    <scope>NUCLEOTIDE SEQUENCE [LARGE SCALE GENOMIC DNA]</scope>
    <source>
        <strain evidence="2 3">JR</strain>
    </source>
</reference>
<dbReference type="InterPro" id="IPR005835">
    <property type="entry name" value="NTP_transferase_dom"/>
</dbReference>
<dbReference type="GO" id="GO:0016740">
    <property type="term" value="F:transferase activity"/>
    <property type="evidence" value="ECO:0007669"/>
    <property type="project" value="UniProtKB-KW"/>
</dbReference>
<dbReference type="SUPFAM" id="SSF53448">
    <property type="entry name" value="Nucleotide-diphospho-sugar transferases"/>
    <property type="match status" value="1"/>
</dbReference>
<keyword evidence="2" id="KW-0808">Transferase</keyword>
<dbReference type="PANTHER" id="PTHR22572">
    <property type="entry name" value="SUGAR-1-PHOSPHATE GUANYL TRANSFERASE"/>
    <property type="match status" value="1"/>
</dbReference>
<feature type="domain" description="Nucleotidyl transferase" evidence="1">
    <location>
        <begin position="2"/>
        <end position="230"/>
    </location>
</feature>
<protein>
    <submittedName>
        <fullName evidence="2">Nucleotidyl transferase</fullName>
    </submittedName>
</protein>
<dbReference type="Proteomes" id="UP000002377">
    <property type="component" value="Chromosome"/>
</dbReference>